<dbReference type="GO" id="GO:0005829">
    <property type="term" value="C:cytosol"/>
    <property type="evidence" value="ECO:0007669"/>
    <property type="project" value="TreeGrafter"/>
</dbReference>
<name>A0A2J7YNQ9_STRMQ</name>
<accession>A0A2J7YNQ9</accession>
<evidence type="ECO:0008006" key="8">
    <source>
        <dbReference type="Google" id="ProtNLM"/>
    </source>
</evidence>
<dbReference type="RefSeq" id="WP_180990755.1">
    <property type="nucleotide sequence ID" value="NZ_BAAAHF010000038.1"/>
</dbReference>
<proteinExistence type="predicted"/>
<evidence type="ECO:0000256" key="3">
    <source>
        <dbReference type="ARBA" id="ARBA00023163"/>
    </source>
</evidence>
<evidence type="ECO:0000313" key="6">
    <source>
        <dbReference type="EMBL" id="PNG89668.1"/>
    </source>
</evidence>
<reference evidence="6 7" key="1">
    <citation type="submission" date="2015-09" db="EMBL/GenBank/DDBJ databases">
        <title>Genome sequence, genome mining and natural product profiling of a biocontrol bacterium Streptomyces malaysiensis F913.</title>
        <authorList>
            <person name="Xu Y."/>
            <person name="Wei J."/>
            <person name="Xie J."/>
            <person name="Li T."/>
            <person name="Zhou Z."/>
        </authorList>
    </citation>
    <scope>NUCLEOTIDE SEQUENCE [LARGE SCALE GENOMIC DNA]</scope>
    <source>
        <strain evidence="6 7">F913</strain>
    </source>
</reference>
<dbReference type="AlphaFoldDB" id="A0A2J7YNQ9"/>
<keyword evidence="2" id="KW-0238">DNA-binding</keyword>
<dbReference type="GO" id="GO:0043565">
    <property type="term" value="F:sequence-specific DNA binding"/>
    <property type="evidence" value="ECO:0007669"/>
    <property type="project" value="InterPro"/>
</dbReference>
<dbReference type="PANTHER" id="PTHR30154">
    <property type="entry name" value="LEUCINE-RESPONSIVE REGULATORY PROTEIN"/>
    <property type="match status" value="1"/>
</dbReference>
<dbReference type="PANTHER" id="PTHR30154:SF34">
    <property type="entry name" value="TRANSCRIPTIONAL REGULATOR AZLB"/>
    <property type="match status" value="1"/>
</dbReference>
<keyword evidence="7" id="KW-1185">Reference proteome</keyword>
<dbReference type="Pfam" id="PF13412">
    <property type="entry name" value="HTH_24"/>
    <property type="match status" value="1"/>
</dbReference>
<dbReference type="SMART" id="SM00344">
    <property type="entry name" value="HTH_ASNC"/>
    <property type="match status" value="2"/>
</dbReference>
<evidence type="ECO:0000256" key="2">
    <source>
        <dbReference type="ARBA" id="ARBA00023125"/>
    </source>
</evidence>
<protein>
    <recommendedName>
        <fullName evidence="8">Lrp/AsnC family transcriptional regulator</fullName>
    </recommendedName>
</protein>
<dbReference type="Pfam" id="PF01037">
    <property type="entry name" value="AsnC_trans_reg"/>
    <property type="match status" value="1"/>
</dbReference>
<dbReference type="PRINTS" id="PR00033">
    <property type="entry name" value="HTHASNC"/>
</dbReference>
<dbReference type="Pfam" id="PF13404">
    <property type="entry name" value="HTH_AsnC-type"/>
    <property type="match status" value="1"/>
</dbReference>
<dbReference type="Gene3D" id="3.30.70.920">
    <property type="match status" value="1"/>
</dbReference>
<dbReference type="InterPro" id="IPR011008">
    <property type="entry name" value="Dimeric_a/b-barrel"/>
</dbReference>
<dbReference type="InterPro" id="IPR036388">
    <property type="entry name" value="WH-like_DNA-bd_sf"/>
</dbReference>
<dbReference type="InterPro" id="IPR036390">
    <property type="entry name" value="WH_DNA-bd_sf"/>
</dbReference>
<comment type="caution">
    <text evidence="6">The sequence shown here is derived from an EMBL/GenBank/DDBJ whole genome shotgun (WGS) entry which is preliminary data.</text>
</comment>
<keyword evidence="1" id="KW-0805">Transcription regulation</keyword>
<dbReference type="EMBL" id="LJIW01000002">
    <property type="protein sequence ID" value="PNG89668.1"/>
    <property type="molecule type" value="Genomic_DNA"/>
</dbReference>
<feature type="domain" description="HTH asnC-type" evidence="5">
    <location>
        <begin position="7"/>
        <end position="47"/>
    </location>
</feature>
<organism evidence="6 7">
    <name type="scientific">Streptomyces malaysiensis</name>
    <dbReference type="NCBI Taxonomy" id="92644"/>
    <lineage>
        <taxon>Bacteria</taxon>
        <taxon>Bacillati</taxon>
        <taxon>Actinomycetota</taxon>
        <taxon>Actinomycetes</taxon>
        <taxon>Kitasatosporales</taxon>
        <taxon>Streptomycetaceae</taxon>
        <taxon>Streptomyces</taxon>
        <taxon>Streptomyces violaceusniger group</taxon>
    </lineage>
</organism>
<keyword evidence="3" id="KW-0804">Transcription</keyword>
<feature type="domain" description="Transcription regulator AsnC/Lrp ligand binding" evidence="4">
    <location>
        <begin position="72"/>
        <end position="141"/>
    </location>
</feature>
<dbReference type="GO" id="GO:0043200">
    <property type="term" value="P:response to amino acid"/>
    <property type="evidence" value="ECO:0007669"/>
    <property type="project" value="TreeGrafter"/>
</dbReference>
<dbReference type="InterPro" id="IPR019888">
    <property type="entry name" value="Tscrpt_reg_AsnC-like"/>
</dbReference>
<dbReference type="SUPFAM" id="SSF46785">
    <property type="entry name" value="Winged helix' DNA-binding domain"/>
    <property type="match status" value="2"/>
</dbReference>
<evidence type="ECO:0000256" key="1">
    <source>
        <dbReference type="ARBA" id="ARBA00023015"/>
    </source>
</evidence>
<gene>
    <name evidence="6" type="ORF">SMF913_25133</name>
</gene>
<dbReference type="InterPro" id="IPR000485">
    <property type="entry name" value="AsnC-type_HTH_dom"/>
</dbReference>
<evidence type="ECO:0000259" key="4">
    <source>
        <dbReference type="Pfam" id="PF01037"/>
    </source>
</evidence>
<evidence type="ECO:0000313" key="7">
    <source>
        <dbReference type="Proteomes" id="UP000236520"/>
    </source>
</evidence>
<dbReference type="InterPro" id="IPR019887">
    <property type="entry name" value="Tscrpt_reg_AsnC/Lrp_C"/>
</dbReference>
<dbReference type="Proteomes" id="UP000236520">
    <property type="component" value="Unassembled WGS sequence"/>
</dbReference>
<dbReference type="SUPFAM" id="SSF54909">
    <property type="entry name" value="Dimeric alpha+beta barrel"/>
    <property type="match status" value="1"/>
</dbReference>
<evidence type="ECO:0000259" key="5">
    <source>
        <dbReference type="Pfam" id="PF13404"/>
    </source>
</evidence>
<sequence length="344" mass="37696">MKFSADLDETDLALVNALQTAPRASWALVGRALGISPVTAARRWKRLTKAGLAWVTAYGGGFIARHHVEAFVEVDCVPSQLSSVVAGLVEQPQVASVEHTSGQQDLLLTVLVSDLAALSRLLTDVIGRLDGVLATRSQIVTELLTEGSRWDLRALDRDQRQIMHDGRDDLAVQEPDPTPAPEDIPLMLALGRDGRLGYQELAQRTGMGESTARRRTSRLLRAGVLVPRCEIAHSRSNYPVFVTYRMNVPSAALARVGSALSGVPAVRMCASISSAHNLVVNGWVRSVPDSRRLEEYLVERFPEITLVDRSLTLANFKRMGWILDDEGRAVRPVPIDLWRAPATT</sequence>
<dbReference type="Gene3D" id="1.10.10.10">
    <property type="entry name" value="Winged helix-like DNA-binding domain superfamily/Winged helix DNA-binding domain"/>
    <property type="match status" value="2"/>
</dbReference>